<dbReference type="EMBL" id="AP026966">
    <property type="protein sequence ID" value="BDT61440.1"/>
    <property type="molecule type" value="Genomic_DNA"/>
</dbReference>
<feature type="compositionally biased region" description="Basic and acidic residues" evidence="1">
    <location>
        <begin position="1"/>
        <end position="14"/>
    </location>
</feature>
<feature type="compositionally biased region" description="Low complexity" evidence="1">
    <location>
        <begin position="77"/>
        <end position="88"/>
    </location>
</feature>
<feature type="compositionally biased region" description="Gly residues" evidence="1">
    <location>
        <begin position="60"/>
        <end position="69"/>
    </location>
</feature>
<feature type="compositionally biased region" description="Polar residues" evidence="1">
    <location>
        <begin position="134"/>
        <end position="147"/>
    </location>
</feature>
<name>A0ABM8CDP4_9BURK</name>
<protein>
    <submittedName>
        <fullName evidence="2">Uncharacterized protein</fullName>
    </submittedName>
</protein>
<evidence type="ECO:0000313" key="3">
    <source>
        <dbReference type="Proteomes" id="UP001163336"/>
    </source>
</evidence>
<sequence>MKSKEKSLGGDNRSRGIHKPKGLTVAEGSMQTRAPGAVMRGGPESPFPMANTGSQQSDTGGRGQRGGAGSVHQGWSARQRGQRMQAQAEQDRLGEAQQSGAGGIEQYQHAGSQQSDSGMGGSEGLQRRPDQPASDFSSKPNKKNPGS</sequence>
<organism evidence="2 3">
    <name type="scientific">Massilia varians</name>
    <dbReference type="NCBI Taxonomy" id="457921"/>
    <lineage>
        <taxon>Bacteria</taxon>
        <taxon>Pseudomonadati</taxon>
        <taxon>Pseudomonadota</taxon>
        <taxon>Betaproteobacteria</taxon>
        <taxon>Burkholderiales</taxon>
        <taxon>Oxalobacteraceae</taxon>
        <taxon>Telluria group</taxon>
        <taxon>Massilia</taxon>
    </lineage>
</organism>
<dbReference type="RefSeq" id="WP_281911135.1">
    <property type="nucleotide sequence ID" value="NZ_AP026966.1"/>
</dbReference>
<accession>A0ABM8CDP4</accession>
<gene>
    <name evidence="2" type="ORF">MasN3_49340</name>
</gene>
<keyword evidence="3" id="KW-1185">Reference proteome</keyword>
<proteinExistence type="predicted"/>
<evidence type="ECO:0000313" key="2">
    <source>
        <dbReference type="EMBL" id="BDT61440.1"/>
    </source>
</evidence>
<reference evidence="2" key="1">
    <citation type="submission" date="2022-11" db="EMBL/GenBank/DDBJ databases">
        <title>Isolation and characterization of PLA-degrading bacterium Massilia sp. from Antarctic soil.</title>
        <authorList>
            <person name="Sato K."/>
            <person name="Gomez-Fuentes C."/>
            <person name="Ahmad S.A."/>
            <person name="Zulkharnain A."/>
        </authorList>
    </citation>
    <scope>NUCLEOTIDE SEQUENCE</scope>
    <source>
        <strain evidence="2">N-3</strain>
    </source>
</reference>
<feature type="region of interest" description="Disordered" evidence="1">
    <location>
        <begin position="1"/>
        <end position="147"/>
    </location>
</feature>
<evidence type="ECO:0000256" key="1">
    <source>
        <dbReference type="SAM" id="MobiDB-lite"/>
    </source>
</evidence>
<dbReference type="Proteomes" id="UP001163336">
    <property type="component" value="Chromosome"/>
</dbReference>